<feature type="domain" description="NodB homology" evidence="1">
    <location>
        <begin position="1"/>
        <end position="115"/>
    </location>
</feature>
<proteinExistence type="predicted"/>
<organism evidence="2 3">
    <name type="scientific">Racocetra fulgida</name>
    <dbReference type="NCBI Taxonomy" id="60492"/>
    <lineage>
        <taxon>Eukaryota</taxon>
        <taxon>Fungi</taxon>
        <taxon>Fungi incertae sedis</taxon>
        <taxon>Mucoromycota</taxon>
        <taxon>Glomeromycotina</taxon>
        <taxon>Glomeromycetes</taxon>
        <taxon>Diversisporales</taxon>
        <taxon>Gigasporaceae</taxon>
        <taxon>Racocetra</taxon>
    </lineage>
</organism>
<dbReference type="Gene3D" id="3.20.20.370">
    <property type="entry name" value="Glycoside hydrolase/deacetylase"/>
    <property type="match status" value="1"/>
</dbReference>
<comment type="caution">
    <text evidence="2">The sequence shown here is derived from an EMBL/GenBank/DDBJ whole genome shotgun (WGS) entry which is preliminary data.</text>
</comment>
<dbReference type="GO" id="GO:0005975">
    <property type="term" value="P:carbohydrate metabolic process"/>
    <property type="evidence" value="ECO:0007669"/>
    <property type="project" value="InterPro"/>
</dbReference>
<dbReference type="InterPro" id="IPR002509">
    <property type="entry name" value="NODB_dom"/>
</dbReference>
<dbReference type="PANTHER" id="PTHR10587:SF98">
    <property type="entry name" value="CHITIN DEACETYLASE"/>
    <property type="match status" value="1"/>
</dbReference>
<evidence type="ECO:0000259" key="1">
    <source>
        <dbReference type="PROSITE" id="PS51677"/>
    </source>
</evidence>
<reference evidence="2" key="1">
    <citation type="submission" date="2021-06" db="EMBL/GenBank/DDBJ databases">
        <authorList>
            <person name="Kallberg Y."/>
            <person name="Tangrot J."/>
            <person name="Rosling A."/>
        </authorList>
    </citation>
    <scope>NUCLEOTIDE SEQUENCE</scope>
    <source>
        <strain evidence="2">IN212</strain>
    </source>
</reference>
<dbReference type="Proteomes" id="UP000789396">
    <property type="component" value="Unassembled WGS sequence"/>
</dbReference>
<dbReference type="Pfam" id="PF01522">
    <property type="entry name" value="Polysacc_deac_1"/>
    <property type="match status" value="1"/>
</dbReference>
<feature type="non-terminal residue" evidence="2">
    <location>
        <position position="115"/>
    </location>
</feature>
<name>A0A9N9P5A0_9GLOM</name>
<dbReference type="PROSITE" id="PS51677">
    <property type="entry name" value="NODB"/>
    <property type="match status" value="1"/>
</dbReference>
<dbReference type="EMBL" id="CAJVPZ010076942">
    <property type="protein sequence ID" value="CAG8805023.1"/>
    <property type="molecule type" value="Genomic_DNA"/>
</dbReference>
<accession>A0A9N9P5A0</accession>
<dbReference type="GO" id="GO:0016020">
    <property type="term" value="C:membrane"/>
    <property type="evidence" value="ECO:0007669"/>
    <property type="project" value="TreeGrafter"/>
</dbReference>
<gene>
    <name evidence="2" type="ORF">RFULGI_LOCUS18132</name>
</gene>
<protein>
    <submittedName>
        <fullName evidence="2">19070_t:CDS:1</fullName>
    </submittedName>
</protein>
<dbReference type="OrthoDB" id="407355at2759"/>
<evidence type="ECO:0000313" key="2">
    <source>
        <dbReference type="EMBL" id="CAG8805023.1"/>
    </source>
</evidence>
<evidence type="ECO:0000313" key="3">
    <source>
        <dbReference type="Proteomes" id="UP000789396"/>
    </source>
</evidence>
<dbReference type="GO" id="GO:0009272">
    <property type="term" value="P:fungal-type cell wall biogenesis"/>
    <property type="evidence" value="ECO:0007669"/>
    <property type="project" value="UniProtKB-ARBA"/>
</dbReference>
<keyword evidence="3" id="KW-1185">Reference proteome</keyword>
<dbReference type="InterPro" id="IPR050248">
    <property type="entry name" value="Polysacc_deacetylase_ArnD"/>
</dbReference>
<dbReference type="InterPro" id="IPR011330">
    <property type="entry name" value="Glyco_hydro/deAcase_b/a-brl"/>
</dbReference>
<dbReference type="GO" id="GO:0004099">
    <property type="term" value="F:chitin deacetylase activity"/>
    <property type="evidence" value="ECO:0007669"/>
    <property type="project" value="TreeGrafter"/>
</dbReference>
<sequence length="115" mass="12990">TVGLTYDDGPNCSHTVFYNFLKENNQKATMFFIGSNVVAFLYEAQRALTDGHQHELNNGTMSKAIEWYPKIKNAYKHVVPIASCMNVTQPYTESNYTYPSFAEYINKNSASTSKA</sequence>
<feature type="non-terminal residue" evidence="2">
    <location>
        <position position="1"/>
    </location>
</feature>
<dbReference type="PANTHER" id="PTHR10587">
    <property type="entry name" value="GLYCOSYL TRANSFERASE-RELATED"/>
    <property type="match status" value="1"/>
</dbReference>
<dbReference type="AlphaFoldDB" id="A0A9N9P5A0"/>
<dbReference type="SUPFAM" id="SSF88713">
    <property type="entry name" value="Glycoside hydrolase/deacetylase"/>
    <property type="match status" value="1"/>
</dbReference>